<protein>
    <submittedName>
        <fullName evidence="1">Uncharacterized protein</fullName>
    </submittedName>
</protein>
<dbReference type="Proteomes" id="UP000078240">
    <property type="component" value="Unassembled WGS sequence"/>
</dbReference>
<dbReference type="Proteomes" id="UP000078340">
    <property type="component" value="Unassembled WGS sequence"/>
</dbReference>
<comment type="caution">
    <text evidence="1">The sequence shown here is derived from an EMBL/GenBank/DDBJ whole genome shotgun (WGS) entry which is preliminary data.</text>
</comment>
<gene>
    <name evidence="1" type="ORF">VFPBJ_03142</name>
    <name evidence="2" type="ORF">VFPFJ_05323</name>
</gene>
<accession>A0A179H2I7</accession>
<evidence type="ECO:0000313" key="3">
    <source>
        <dbReference type="Proteomes" id="UP000078240"/>
    </source>
</evidence>
<organism evidence="1 3">
    <name type="scientific">Purpureocillium lilacinum</name>
    <name type="common">Paecilomyces lilacinus</name>
    <dbReference type="NCBI Taxonomy" id="33203"/>
    <lineage>
        <taxon>Eukaryota</taxon>
        <taxon>Fungi</taxon>
        <taxon>Dikarya</taxon>
        <taxon>Ascomycota</taxon>
        <taxon>Pezizomycotina</taxon>
        <taxon>Sordariomycetes</taxon>
        <taxon>Hypocreomycetidae</taxon>
        <taxon>Hypocreales</taxon>
        <taxon>Ophiocordycipitaceae</taxon>
        <taxon>Purpureocillium</taxon>
    </lineage>
</organism>
<evidence type="ECO:0000313" key="1">
    <source>
        <dbReference type="EMBL" id="OAQ84374.1"/>
    </source>
</evidence>
<dbReference type="EMBL" id="LSBI01000004">
    <property type="protein sequence ID" value="OAQ91164.1"/>
    <property type="molecule type" value="Genomic_DNA"/>
</dbReference>
<sequence>MSHDVPSWRPVRAHSAGHCFQEKAERLPGSLIAWRRAVHLWWDVVWLLSRDSQFGKPSSAMARTLGQYSHVSPARDADCSAQRNGSWLPVPRTLPSSATWTSPNVQATEQCQAQIQPAAPVRELRYQEVCVSRFVVGRGWLQRLASSHKSERRNVAGFDEWPFQMRQYEATCSRVSLRR</sequence>
<name>A0A179H2I7_PURLI</name>
<reference evidence="1 3" key="1">
    <citation type="submission" date="2016-01" db="EMBL/GenBank/DDBJ databases">
        <title>Biosynthesis of antibiotic leucinostatins and their inhibition on Phytophthora in bio-control Purpureocillium lilacinum.</title>
        <authorList>
            <person name="Wang G."/>
            <person name="Liu Z."/>
            <person name="Lin R."/>
            <person name="Li E."/>
            <person name="Mao Z."/>
            <person name="Ling J."/>
            <person name="Yin W."/>
            <person name="Xie B."/>
        </authorList>
    </citation>
    <scope>NUCLEOTIDE SEQUENCE [LARGE SCALE GENOMIC DNA]</scope>
    <source>
        <strain evidence="1">PLBJ-1</strain>
        <strain evidence="2">PLFJ-1</strain>
    </source>
</reference>
<proteinExistence type="predicted"/>
<dbReference type="EMBL" id="LSBH01000002">
    <property type="protein sequence ID" value="OAQ84374.1"/>
    <property type="molecule type" value="Genomic_DNA"/>
</dbReference>
<evidence type="ECO:0000313" key="2">
    <source>
        <dbReference type="EMBL" id="OAQ91164.1"/>
    </source>
</evidence>
<dbReference type="AlphaFoldDB" id="A0A179H2I7"/>